<dbReference type="AlphaFoldDB" id="A0A1H4L3U4"/>
<accession>A0A1H4L3U4</accession>
<proteinExistence type="predicted"/>
<evidence type="ECO:0000313" key="1">
    <source>
        <dbReference type="EMBL" id="SEB65363.1"/>
    </source>
</evidence>
<dbReference type="Proteomes" id="UP000183561">
    <property type="component" value="Unassembled WGS sequence"/>
</dbReference>
<evidence type="ECO:0000313" key="2">
    <source>
        <dbReference type="Proteomes" id="UP000183561"/>
    </source>
</evidence>
<protein>
    <submittedName>
        <fullName evidence="1">Uncharacterized protein</fullName>
    </submittedName>
</protein>
<reference evidence="2" key="1">
    <citation type="submission" date="2016-10" db="EMBL/GenBank/DDBJ databases">
        <authorList>
            <person name="Varghese N."/>
            <person name="Submissions S."/>
        </authorList>
    </citation>
    <scope>NUCLEOTIDE SEQUENCE [LARGE SCALE GENOMIC DNA]</scope>
    <source>
        <strain evidence="2">DSM 44498</strain>
    </source>
</reference>
<name>A0A1H4L3U4_9NOCA</name>
<keyword evidence="2" id="KW-1185">Reference proteome</keyword>
<sequence length="79" mass="8615">MWIYDGAPETESHVVLPVAAHLAQVGVGRTGMRRGRAGIKALPELRLGWAVRESSRVAAGTRSRLSIADREQLFDRSAC</sequence>
<gene>
    <name evidence="1" type="ORF">SAMN04490239_1074</name>
</gene>
<dbReference type="EMBL" id="FNSV01000005">
    <property type="protein sequence ID" value="SEB65363.1"/>
    <property type="molecule type" value="Genomic_DNA"/>
</dbReference>
<organism evidence="1 2">
    <name type="scientific">Rhodococcus koreensis</name>
    <dbReference type="NCBI Taxonomy" id="99653"/>
    <lineage>
        <taxon>Bacteria</taxon>
        <taxon>Bacillati</taxon>
        <taxon>Actinomycetota</taxon>
        <taxon>Actinomycetes</taxon>
        <taxon>Mycobacteriales</taxon>
        <taxon>Nocardiaceae</taxon>
        <taxon>Rhodococcus</taxon>
    </lineage>
</organism>